<keyword evidence="3" id="KW-1185">Reference proteome</keyword>
<protein>
    <submittedName>
        <fullName evidence="2">Uncharacterized protein</fullName>
    </submittedName>
</protein>
<accession>A0ABR2VWH7</accession>
<name>A0ABR2VWH7_9FUNG</name>
<reference evidence="2 3" key="1">
    <citation type="submission" date="2023-04" db="EMBL/GenBank/DDBJ databases">
        <title>Genome of Basidiobolus ranarum AG-B5.</title>
        <authorList>
            <person name="Stajich J.E."/>
            <person name="Carter-House D."/>
            <person name="Gryganskyi A."/>
        </authorList>
    </citation>
    <scope>NUCLEOTIDE SEQUENCE [LARGE SCALE GENOMIC DNA]</scope>
    <source>
        <strain evidence="2 3">AG-B5</strain>
    </source>
</reference>
<sequence>IRVKYQIGPSVEAEGEQTASVYSKHRGGEHSFNPIGGYEQFGQVMPDTQLTPMQSEQYDSSTQPEDEDEEE</sequence>
<evidence type="ECO:0000313" key="3">
    <source>
        <dbReference type="Proteomes" id="UP001479436"/>
    </source>
</evidence>
<comment type="caution">
    <text evidence="2">The sequence shown here is derived from an EMBL/GenBank/DDBJ whole genome shotgun (WGS) entry which is preliminary data.</text>
</comment>
<dbReference type="Proteomes" id="UP001479436">
    <property type="component" value="Unassembled WGS sequence"/>
</dbReference>
<feature type="non-terminal residue" evidence="2">
    <location>
        <position position="1"/>
    </location>
</feature>
<feature type="compositionally biased region" description="Polar residues" evidence="1">
    <location>
        <begin position="46"/>
        <end position="63"/>
    </location>
</feature>
<gene>
    <name evidence="2" type="ORF">K7432_009796</name>
</gene>
<evidence type="ECO:0000256" key="1">
    <source>
        <dbReference type="SAM" id="MobiDB-lite"/>
    </source>
</evidence>
<organism evidence="2 3">
    <name type="scientific">Basidiobolus ranarum</name>
    <dbReference type="NCBI Taxonomy" id="34480"/>
    <lineage>
        <taxon>Eukaryota</taxon>
        <taxon>Fungi</taxon>
        <taxon>Fungi incertae sedis</taxon>
        <taxon>Zoopagomycota</taxon>
        <taxon>Entomophthoromycotina</taxon>
        <taxon>Basidiobolomycetes</taxon>
        <taxon>Basidiobolales</taxon>
        <taxon>Basidiobolaceae</taxon>
        <taxon>Basidiobolus</taxon>
    </lineage>
</organism>
<proteinExistence type="predicted"/>
<dbReference type="EMBL" id="JASJQH010007504">
    <property type="protein sequence ID" value="KAK9708186.1"/>
    <property type="molecule type" value="Genomic_DNA"/>
</dbReference>
<evidence type="ECO:0000313" key="2">
    <source>
        <dbReference type="EMBL" id="KAK9708186.1"/>
    </source>
</evidence>
<feature type="region of interest" description="Disordered" evidence="1">
    <location>
        <begin position="1"/>
        <end position="71"/>
    </location>
</feature>